<keyword evidence="3" id="KW-1185">Reference proteome</keyword>
<evidence type="ECO:0000256" key="1">
    <source>
        <dbReference type="SAM" id="MobiDB-lite"/>
    </source>
</evidence>
<dbReference type="Proteomes" id="UP001597176">
    <property type="component" value="Unassembled WGS sequence"/>
</dbReference>
<name>A0ABW3X279_9HYPH</name>
<organism evidence="2 3">
    <name type="scientific">Methylobacterium marchantiae</name>
    <dbReference type="NCBI Taxonomy" id="600331"/>
    <lineage>
        <taxon>Bacteria</taxon>
        <taxon>Pseudomonadati</taxon>
        <taxon>Pseudomonadota</taxon>
        <taxon>Alphaproteobacteria</taxon>
        <taxon>Hyphomicrobiales</taxon>
        <taxon>Methylobacteriaceae</taxon>
        <taxon>Methylobacterium</taxon>
    </lineage>
</organism>
<protein>
    <submittedName>
        <fullName evidence="2">DUF1800 family protein</fullName>
    </submittedName>
</protein>
<dbReference type="InterPro" id="IPR014917">
    <property type="entry name" value="DUF1800"/>
</dbReference>
<gene>
    <name evidence="2" type="ORF">ACFQ4G_18560</name>
</gene>
<accession>A0ABW3X279</accession>
<proteinExistence type="predicted"/>
<evidence type="ECO:0000313" key="3">
    <source>
        <dbReference type="Proteomes" id="UP001597176"/>
    </source>
</evidence>
<sequence length="482" mass="51534">MSRNLAFANAVGRFGLGCGPADAAALADPRRYVRAQLDLPTPMPEEGLNSSTSQLQAMMANRQVARQRRQAMAEARQAGAKDGQDGGMAMTPPAAPSMDDGMMGKLGKGGDAKTSGSPLTKNPAELISWLTLAVSTKAPVQERLLLHWSNHFTVSTAKAKSGLTAGSFQREAIRPFVLGRFADMARAAILHPSMIFYLDNNSSTGPDSRVGRVKKSGLNENLGREVLELHTLGVDGGYSQADVTALAAVLTGWTVDLKPGSDTFGQSIFSERQHQPGAKTILGKRYPEAGAGEIAAVLDDLVRHPSTARYVTRRMARAFVSDKVSEALQKSLAKVFLDSGGDLKAVSVALAASEEAWTAQPVKLRPPIEFLAATARMIGKVPLKPSPTAALLAMGQPFLAAPSPKGWAEEDEAWVTSDGIKSRIDWAQQCATLNADEAGIRELIGDRLGSFYSDETRRVIGRGESPQQALALLMLSPEFQRR</sequence>
<dbReference type="EMBL" id="JBHTND010000032">
    <property type="protein sequence ID" value="MFD1303578.1"/>
    <property type="molecule type" value="Genomic_DNA"/>
</dbReference>
<dbReference type="Pfam" id="PF08811">
    <property type="entry name" value="DUF1800"/>
    <property type="match status" value="1"/>
</dbReference>
<comment type="caution">
    <text evidence="2">The sequence shown here is derived from an EMBL/GenBank/DDBJ whole genome shotgun (WGS) entry which is preliminary data.</text>
</comment>
<reference evidence="3" key="1">
    <citation type="journal article" date="2019" name="Int. J. Syst. Evol. Microbiol.">
        <title>The Global Catalogue of Microorganisms (GCM) 10K type strain sequencing project: providing services to taxonomists for standard genome sequencing and annotation.</title>
        <authorList>
            <consortium name="The Broad Institute Genomics Platform"/>
            <consortium name="The Broad Institute Genome Sequencing Center for Infectious Disease"/>
            <person name="Wu L."/>
            <person name="Ma J."/>
        </authorList>
    </citation>
    <scope>NUCLEOTIDE SEQUENCE [LARGE SCALE GENOMIC DNA]</scope>
    <source>
        <strain evidence="3">CCUG 56108</strain>
    </source>
</reference>
<dbReference type="RefSeq" id="WP_238208140.1">
    <property type="nucleotide sequence ID" value="NZ_JBHTND010000032.1"/>
</dbReference>
<feature type="region of interest" description="Disordered" evidence="1">
    <location>
        <begin position="73"/>
        <end position="93"/>
    </location>
</feature>
<evidence type="ECO:0000313" key="2">
    <source>
        <dbReference type="EMBL" id="MFD1303578.1"/>
    </source>
</evidence>